<keyword evidence="3" id="KW-1185">Reference proteome</keyword>
<dbReference type="AlphaFoldDB" id="A0A3S9HAN4"/>
<dbReference type="KEGG" id="jeh:EJN90_07155"/>
<evidence type="ECO:0000313" key="2">
    <source>
        <dbReference type="EMBL" id="AZP04426.1"/>
    </source>
</evidence>
<accession>A0A3S9HAN4</accession>
<dbReference type="PROSITE" id="PS51257">
    <property type="entry name" value="PROKAR_LIPOPROTEIN"/>
    <property type="match status" value="1"/>
</dbReference>
<protein>
    <submittedName>
        <fullName evidence="2">Uncharacterized protein</fullName>
    </submittedName>
</protein>
<dbReference type="OrthoDB" id="9810636at2"/>
<feature type="compositionally biased region" description="Basic and acidic residues" evidence="1">
    <location>
        <begin position="44"/>
        <end position="55"/>
    </location>
</feature>
<dbReference type="Proteomes" id="UP000273326">
    <property type="component" value="Chromosome"/>
</dbReference>
<dbReference type="RefSeq" id="WP_126109827.1">
    <property type="nucleotide sequence ID" value="NZ_CP034465.1"/>
</dbReference>
<sequence length="153" mass="17205">MKINLIKQLSILSLGFFLVACQSTQTDSGESNPEIAAEESSSSELDHDSHDHDNEGNEEAPETIEIEGVEDHYHTGGLIELVAVMDEEVEHDHWHWFIRKDESSEWETVADQSTSEFVYEAPGESFEVRAILYSDDHEAYAQSAAVEVIVDNH</sequence>
<feature type="region of interest" description="Disordered" evidence="1">
    <location>
        <begin position="25"/>
        <end position="63"/>
    </location>
</feature>
<organism evidence="2 3">
    <name type="scientific">Jeotgalibaca ciconiae</name>
    <dbReference type="NCBI Taxonomy" id="2496265"/>
    <lineage>
        <taxon>Bacteria</taxon>
        <taxon>Bacillati</taxon>
        <taxon>Bacillota</taxon>
        <taxon>Bacilli</taxon>
        <taxon>Lactobacillales</taxon>
        <taxon>Carnobacteriaceae</taxon>
        <taxon>Jeotgalibaca</taxon>
    </lineage>
</organism>
<evidence type="ECO:0000313" key="3">
    <source>
        <dbReference type="Proteomes" id="UP000273326"/>
    </source>
</evidence>
<proteinExistence type="predicted"/>
<name>A0A3S9HAN4_9LACT</name>
<evidence type="ECO:0000256" key="1">
    <source>
        <dbReference type="SAM" id="MobiDB-lite"/>
    </source>
</evidence>
<gene>
    <name evidence="2" type="ORF">EJN90_07155</name>
</gene>
<dbReference type="EMBL" id="CP034465">
    <property type="protein sequence ID" value="AZP04426.1"/>
    <property type="molecule type" value="Genomic_DNA"/>
</dbReference>
<reference evidence="3" key="1">
    <citation type="submission" date="2018-12" db="EMBL/GenBank/DDBJ databases">
        <title>Complete genome sequencing of Jeotgalibaca sp. H21T32.</title>
        <authorList>
            <person name="Bae J.-W."/>
            <person name="Lee S.-Y."/>
        </authorList>
    </citation>
    <scope>NUCLEOTIDE SEQUENCE [LARGE SCALE GENOMIC DNA]</scope>
    <source>
        <strain evidence="3">H21T32</strain>
    </source>
</reference>